<proteinExistence type="inferred from homology"/>
<keyword evidence="4" id="KW-0539">Nucleus</keyword>
<dbReference type="GO" id="GO:0005732">
    <property type="term" value="C:sno(s)RNA-containing ribonucleoprotein complex"/>
    <property type="evidence" value="ECO:0007669"/>
    <property type="project" value="InterPro"/>
</dbReference>
<evidence type="ECO:0000256" key="3">
    <source>
        <dbReference type="ARBA" id="ARBA00022552"/>
    </source>
</evidence>
<dbReference type="OrthoDB" id="445326at2759"/>
<feature type="compositionally biased region" description="Basic and acidic residues" evidence="7">
    <location>
        <begin position="449"/>
        <end position="469"/>
    </location>
</feature>
<dbReference type="EMBL" id="JAACXV010000079">
    <property type="protein sequence ID" value="KAF7284295.1"/>
    <property type="molecule type" value="Genomic_DNA"/>
</dbReference>
<evidence type="ECO:0000256" key="1">
    <source>
        <dbReference type="ARBA" id="ARBA00004604"/>
    </source>
</evidence>
<keyword evidence="5" id="KW-0687">Ribonucleoprotein</keyword>
<feature type="region of interest" description="Disordered" evidence="7">
    <location>
        <begin position="109"/>
        <end position="150"/>
    </location>
</feature>
<feature type="compositionally biased region" description="Basic residues" evidence="7">
    <location>
        <begin position="470"/>
        <end position="487"/>
    </location>
</feature>
<feature type="compositionally biased region" description="Acidic residues" evidence="7">
    <location>
        <begin position="176"/>
        <end position="207"/>
    </location>
</feature>
<evidence type="ECO:0000256" key="4">
    <source>
        <dbReference type="ARBA" id="ARBA00023242"/>
    </source>
</evidence>
<feature type="region of interest" description="Disordered" evidence="7">
    <location>
        <begin position="449"/>
        <end position="515"/>
    </location>
</feature>
<dbReference type="PIRSF" id="PIRSF017300">
    <property type="entry name" value="snoRNP_Mpp10"/>
    <property type="match status" value="1"/>
</dbReference>
<keyword evidence="3" id="KW-0698">rRNA processing</keyword>
<dbReference type="AlphaFoldDB" id="A0A834ML93"/>
<evidence type="ECO:0000256" key="2">
    <source>
        <dbReference type="ARBA" id="ARBA00022517"/>
    </source>
</evidence>
<organism evidence="8 9">
    <name type="scientific">Rhynchophorus ferrugineus</name>
    <name type="common">Red palm weevil</name>
    <name type="synonym">Curculio ferrugineus</name>
    <dbReference type="NCBI Taxonomy" id="354439"/>
    <lineage>
        <taxon>Eukaryota</taxon>
        <taxon>Metazoa</taxon>
        <taxon>Ecdysozoa</taxon>
        <taxon>Arthropoda</taxon>
        <taxon>Hexapoda</taxon>
        <taxon>Insecta</taxon>
        <taxon>Pterygota</taxon>
        <taxon>Neoptera</taxon>
        <taxon>Endopterygota</taxon>
        <taxon>Coleoptera</taxon>
        <taxon>Polyphaga</taxon>
        <taxon>Cucujiformia</taxon>
        <taxon>Curculionidae</taxon>
        <taxon>Dryophthorinae</taxon>
        <taxon>Rhynchophorus</taxon>
    </lineage>
</organism>
<feature type="compositionally biased region" description="Basic residues" evidence="7">
    <location>
        <begin position="501"/>
        <end position="515"/>
    </location>
</feature>
<dbReference type="GO" id="GO:0006364">
    <property type="term" value="P:rRNA processing"/>
    <property type="evidence" value="ECO:0007669"/>
    <property type="project" value="UniProtKB-KW"/>
</dbReference>
<evidence type="ECO:0000256" key="7">
    <source>
        <dbReference type="SAM" id="MobiDB-lite"/>
    </source>
</evidence>
<dbReference type="Pfam" id="PF04006">
    <property type="entry name" value="Mpp10"/>
    <property type="match status" value="1"/>
</dbReference>
<dbReference type="InterPro" id="IPR012173">
    <property type="entry name" value="Mpp10"/>
</dbReference>
<dbReference type="PANTHER" id="PTHR17039:SF0">
    <property type="entry name" value="U3 SMALL NUCLEOLAR RIBONUCLEOPROTEIN PROTEIN MPP10"/>
    <property type="match status" value="1"/>
</dbReference>
<evidence type="ECO:0000256" key="5">
    <source>
        <dbReference type="ARBA" id="ARBA00023274"/>
    </source>
</evidence>
<feature type="compositionally biased region" description="Acidic residues" evidence="7">
    <location>
        <begin position="124"/>
        <end position="142"/>
    </location>
</feature>
<protein>
    <submittedName>
        <fullName evidence="8">Uncharacterized protein</fullName>
    </submittedName>
</protein>
<keyword evidence="2" id="KW-0690">Ribosome biogenesis</keyword>
<dbReference type="GO" id="GO:0034457">
    <property type="term" value="C:Mpp10 complex"/>
    <property type="evidence" value="ECO:0007669"/>
    <property type="project" value="InterPro"/>
</dbReference>
<gene>
    <name evidence="8" type="ORF">GWI33_022282</name>
</gene>
<evidence type="ECO:0000313" key="8">
    <source>
        <dbReference type="EMBL" id="KAF7284295.1"/>
    </source>
</evidence>
<comment type="similarity">
    <text evidence="6">Belongs to the MPP10 family.</text>
</comment>
<keyword evidence="9" id="KW-1185">Reference proteome</keyword>
<feature type="region of interest" description="Disordered" evidence="7">
    <location>
        <begin position="173"/>
        <end position="253"/>
    </location>
</feature>
<comment type="caution">
    <text evidence="8">The sequence shown here is derived from an EMBL/GenBank/DDBJ whole genome shotgun (WGS) entry which is preliminary data.</text>
</comment>
<dbReference type="Proteomes" id="UP000625711">
    <property type="component" value="Unassembled WGS sequence"/>
</dbReference>
<comment type="subcellular location">
    <subcellularLocation>
        <location evidence="1">Nucleus</location>
        <location evidence="1">Nucleolus</location>
    </subcellularLocation>
</comment>
<feature type="compositionally biased region" description="Basic and acidic residues" evidence="7">
    <location>
        <begin position="488"/>
        <end position="500"/>
    </location>
</feature>
<accession>A0A834ML93</accession>
<evidence type="ECO:0000256" key="6">
    <source>
        <dbReference type="ARBA" id="ARBA00029455"/>
    </source>
</evidence>
<feature type="compositionally biased region" description="Basic and acidic residues" evidence="7">
    <location>
        <begin position="208"/>
        <end position="235"/>
    </location>
</feature>
<dbReference type="GO" id="GO:0032040">
    <property type="term" value="C:small-subunit processome"/>
    <property type="evidence" value="ECO:0007669"/>
    <property type="project" value="TreeGrafter"/>
</dbReference>
<name>A0A834ML93_RHYFE</name>
<evidence type="ECO:0000313" key="9">
    <source>
        <dbReference type="Proteomes" id="UP000625711"/>
    </source>
</evidence>
<reference evidence="8" key="1">
    <citation type="submission" date="2020-08" db="EMBL/GenBank/DDBJ databases">
        <title>Genome sequencing and assembly of the red palm weevil Rhynchophorus ferrugineus.</title>
        <authorList>
            <person name="Dias G.B."/>
            <person name="Bergman C.M."/>
            <person name="Manee M."/>
        </authorList>
    </citation>
    <scope>NUCLEOTIDE SEQUENCE</scope>
    <source>
        <strain evidence="8">AA-2017</strain>
        <tissue evidence="8">Whole larva</tissue>
    </source>
</reference>
<dbReference type="PANTHER" id="PTHR17039">
    <property type="entry name" value="U3 SMALL NUCLEOLAR RIBONUCLEOPROTEIN PROTEIN MPP10"/>
    <property type="match status" value="1"/>
</dbReference>
<sequence>MSEILNNLISDFTQVTCNPASFLLSNDKLIENLKANVKYVYEFGKSEQRNKSLNSLSKLIVKGFDTEQIWQQIDLQNKDVLSKSITDISKLLVNKDKLIFKTSVRKLNQESESSEESHINVSSDNDEEDVQITESESNDSETEVQRKKPNKGSIVDDEFFKLNEMETFLNKMEQTESNDIDSGNDSDTDDEKESVDLFEGDESDNEENDGRMAKFKDYFVSKEENGKRNKRKASDLSDYEEEEQQISRFESRQNRLKNKIKDLETEAVSEKPWQLKGEISAEGRPQNSLLEEVVEFDLTSRPAPVITEQTSLQLEDIIRQRIRDKVFDSVERKEKPVESLLDYKKRLVLDQEKSKKSLAQIYEKEYLDRQAEVDPANAEKEEEEPELHKDVRQMMTTLFNKLDALSNFHFTSSPAVPELKIISNLPAINMEDIAPVAVSDAALLAPEEIQKKPKGDIIGDSERTKTDKNRSRRKKKLKQKIHSKLKQKKEQSKKIIDGVPKKYKVKNVKSKKNLK</sequence>